<evidence type="ECO:0000256" key="7">
    <source>
        <dbReference type="ARBA" id="ARBA00023125"/>
    </source>
</evidence>
<dbReference type="CDD" id="cd17991">
    <property type="entry name" value="DEXHc_TRCF"/>
    <property type="match status" value="1"/>
</dbReference>
<gene>
    <name evidence="9" type="primary">mfd</name>
    <name evidence="12" type="ORF">A2290_02640</name>
</gene>
<dbReference type="GO" id="GO:0000716">
    <property type="term" value="P:transcription-coupled nucleotide-excision repair, DNA damage recognition"/>
    <property type="evidence" value="ECO:0007669"/>
    <property type="project" value="UniProtKB-UniRule"/>
</dbReference>
<dbReference type="EC" id="3.6.4.-" evidence="9"/>
<dbReference type="InterPro" id="IPR001650">
    <property type="entry name" value="Helicase_C-like"/>
</dbReference>
<dbReference type="PROSITE" id="PS51194">
    <property type="entry name" value="HELICASE_CTER"/>
    <property type="match status" value="1"/>
</dbReference>
<evidence type="ECO:0000259" key="10">
    <source>
        <dbReference type="PROSITE" id="PS51192"/>
    </source>
</evidence>
<dbReference type="Gene3D" id="3.40.50.300">
    <property type="entry name" value="P-loop containing nucleotide triphosphate hydrolases"/>
    <property type="match status" value="2"/>
</dbReference>
<dbReference type="GO" id="GO:0016787">
    <property type="term" value="F:hydrolase activity"/>
    <property type="evidence" value="ECO:0007669"/>
    <property type="project" value="UniProtKB-KW"/>
</dbReference>
<dbReference type="InterPro" id="IPR004576">
    <property type="entry name" value="Mfd"/>
</dbReference>
<keyword evidence="6 9" id="KW-0067">ATP-binding</keyword>
<dbReference type="InterPro" id="IPR003711">
    <property type="entry name" value="CarD-like/TRCF_RID"/>
</dbReference>
<dbReference type="PROSITE" id="PS51192">
    <property type="entry name" value="HELICASE_ATP_BIND_1"/>
    <property type="match status" value="1"/>
</dbReference>
<reference evidence="12 13" key="1">
    <citation type="journal article" date="2016" name="Nat. Commun.">
        <title>Thousands of microbial genomes shed light on interconnected biogeochemical processes in an aquifer system.</title>
        <authorList>
            <person name="Anantharaman K."/>
            <person name="Brown C.T."/>
            <person name="Hug L.A."/>
            <person name="Sharon I."/>
            <person name="Castelle C.J."/>
            <person name="Probst A.J."/>
            <person name="Thomas B.C."/>
            <person name="Singh A."/>
            <person name="Wilkins M.J."/>
            <person name="Karaoz U."/>
            <person name="Brodie E.L."/>
            <person name="Williams K.H."/>
            <person name="Hubbard S.S."/>
            <person name="Banfield J.F."/>
        </authorList>
    </citation>
    <scope>NUCLEOTIDE SEQUENCE [LARGE SCALE GENOMIC DNA]</scope>
</reference>
<dbReference type="SMART" id="SM01058">
    <property type="entry name" value="CarD_TRCF"/>
    <property type="match status" value="1"/>
</dbReference>
<evidence type="ECO:0000256" key="5">
    <source>
        <dbReference type="ARBA" id="ARBA00022806"/>
    </source>
</evidence>
<dbReference type="Pfam" id="PF17757">
    <property type="entry name" value="UvrB_inter"/>
    <property type="match status" value="1"/>
</dbReference>
<evidence type="ECO:0000313" key="13">
    <source>
        <dbReference type="Proteomes" id="UP000177905"/>
    </source>
</evidence>
<comment type="function">
    <text evidence="9">Couples transcription and DNA repair by recognizing RNA polymerase (RNAP) stalled at DNA lesions. Mediates ATP-dependent release of RNAP and its truncated transcript from the DNA, and recruitment of nucleotide excision repair machinery to the damaged site.</text>
</comment>
<protein>
    <recommendedName>
        <fullName evidence="9">Transcription-repair-coupling factor</fullName>
        <shortName evidence="9">TRCF</shortName>
        <ecNumber evidence="9">3.6.4.-</ecNumber>
    </recommendedName>
</protein>
<dbReference type="AlphaFoldDB" id="A0A1F4RYX6"/>
<evidence type="ECO:0000256" key="4">
    <source>
        <dbReference type="ARBA" id="ARBA00022801"/>
    </source>
</evidence>
<dbReference type="InterPro" id="IPR041471">
    <property type="entry name" value="UvrB_inter"/>
</dbReference>
<dbReference type="GO" id="GO:0003684">
    <property type="term" value="F:damaged DNA binding"/>
    <property type="evidence" value="ECO:0007669"/>
    <property type="project" value="InterPro"/>
</dbReference>
<name>A0A1F4RYX6_UNCSA</name>
<dbReference type="SMART" id="SM00982">
    <property type="entry name" value="TRCF"/>
    <property type="match status" value="1"/>
</dbReference>
<dbReference type="Pfam" id="PF03461">
    <property type="entry name" value="TRCF"/>
    <property type="match status" value="1"/>
</dbReference>
<dbReference type="Gene3D" id="3.40.50.11180">
    <property type="match status" value="1"/>
</dbReference>
<dbReference type="SUPFAM" id="SSF52540">
    <property type="entry name" value="P-loop containing nucleoside triphosphate hydrolases"/>
    <property type="match status" value="3"/>
</dbReference>
<dbReference type="InterPro" id="IPR005118">
    <property type="entry name" value="TRCF_C"/>
</dbReference>
<comment type="caution">
    <text evidence="12">The sequence shown here is derived from an EMBL/GenBank/DDBJ whole genome shotgun (WGS) entry which is preliminary data.</text>
</comment>
<dbReference type="GO" id="GO:0005524">
    <property type="term" value="F:ATP binding"/>
    <property type="evidence" value="ECO:0007669"/>
    <property type="project" value="UniProtKB-UniRule"/>
</dbReference>
<dbReference type="Gene3D" id="3.90.1150.50">
    <property type="entry name" value="Transcription-repair-coupling factor, D7 domain"/>
    <property type="match status" value="1"/>
</dbReference>
<dbReference type="GO" id="GO:0005737">
    <property type="term" value="C:cytoplasm"/>
    <property type="evidence" value="ECO:0007669"/>
    <property type="project" value="UniProtKB-SubCell"/>
</dbReference>
<evidence type="ECO:0000256" key="1">
    <source>
        <dbReference type="ARBA" id="ARBA00022490"/>
    </source>
</evidence>
<dbReference type="GO" id="GO:0006355">
    <property type="term" value="P:regulation of DNA-templated transcription"/>
    <property type="evidence" value="ECO:0007669"/>
    <property type="project" value="UniProtKB-UniRule"/>
</dbReference>
<comment type="similarity">
    <text evidence="9">In the C-terminal section; belongs to the helicase family. RecG subfamily.</text>
</comment>
<sequence>MLHQILKKLKDTDVYNESLREKNFSGLIGSSKSLVVSSLAEKLKKVAIITTSSSEAQWIKEEISVFYPTLTVSILPAPDALFYGEKVSKEITGKRLRVFADFLAEDKGVLVIPLRSAMYKTSGTRDQWIELLRGEKDIRLDKLISRLIEYDYERLPVVGEHGEFSVRGGIIDIFPSNSDYPFRLEFLGDEIESIRPFDPVTQRSKEKIENIKIFKNNEERDVSLLYALPKETTLIIDEKNILKGASDQLIKDISLSPDVLKDIVPFIELLKEAKKFNLFYFSGFFETQEEPLFYSSSDYTNKISVLEEKRDVLIVTEHPSRFSPSLKIVKGRIRSGFKFGDCEVLSDKELFGVKSARAKTETKLVEGVGPDIRADFNIGDYVVHEDYGVAIYKGLHKIEEGEFILLEFAENDRLYVPPHSMGRVEKYISEEGYRPKLSRMGGVAWKAIKSKVKKSVRDLTKELLALYSERKEINKIPYSQDDLWQSELKDSFPYEETPDQLKAISDIKNDLESDKPMERLLCGDVGYGKTEVAIRAIVKVAQANKQVALLVPTTILADQHYHYLKERLSVFPLKVEMLSRFKSKDEQKKVIEQLKSGEINIIVGTHRLLQKDVHFKDIGLLVVDEEHRFGVSHKEKLKKIKKNIDILSMTATPIPRTLYMSLAGTRDLSLIQTPPADRSPIRTYVSPFDEALVREAILRELDRGGQIFFVHNRIETIDNIAAKIKRLVPEAKLVVAHGRMREIDLEKVMEKFLDQRCDILLCTAIIESGLDIPNANTILIDNAHKLGLAQLYQLRGRVGRSEVRGYAYLLYDPKDIIAENSLARLKAIQEFISLGSGYRLALRDLEIRGSGNLLGAQQHGHMLSVGFDLYCELLDEAVKEIKGIKEPTPRQVVIDVEKEGYIPGKYIEDEQQRIAIYRRLNLLSCLDELKDFKDEIKDRFGKIPQEVLKLFDFVFLKLSAGKMGIVSIRGDKRIVVEWIDGRQKRFKIEGKDRLGEIVARLKSTPIS</sequence>
<keyword evidence="7 9" id="KW-0238">DNA-binding</keyword>
<accession>A0A1F4RYX6</accession>
<evidence type="ECO:0000259" key="11">
    <source>
        <dbReference type="PROSITE" id="PS51194"/>
    </source>
</evidence>
<proteinExistence type="inferred from homology"/>
<dbReference type="EMBL" id="MEUA01000057">
    <property type="protein sequence ID" value="OGC13382.1"/>
    <property type="molecule type" value="Genomic_DNA"/>
</dbReference>
<dbReference type="SMART" id="SM00490">
    <property type="entry name" value="HELICc"/>
    <property type="match status" value="1"/>
</dbReference>
<dbReference type="Gene3D" id="3.30.2060.10">
    <property type="entry name" value="Penicillin-binding protein 1b domain"/>
    <property type="match status" value="1"/>
</dbReference>
<dbReference type="InterPro" id="IPR027417">
    <property type="entry name" value="P-loop_NTPase"/>
</dbReference>
<dbReference type="InterPro" id="IPR036101">
    <property type="entry name" value="CarD-like/TRCF_RID_sf"/>
</dbReference>
<comment type="similarity">
    <text evidence="9">In the N-terminal section; belongs to the UvrB family.</text>
</comment>
<keyword evidence="1 9" id="KW-0963">Cytoplasm</keyword>
<dbReference type="PANTHER" id="PTHR47964:SF1">
    <property type="entry name" value="ATP-DEPENDENT DNA HELICASE HOMOLOG RECG, CHLOROPLASTIC"/>
    <property type="match status" value="1"/>
</dbReference>
<evidence type="ECO:0000256" key="6">
    <source>
        <dbReference type="ARBA" id="ARBA00022840"/>
    </source>
</evidence>
<evidence type="ECO:0000256" key="2">
    <source>
        <dbReference type="ARBA" id="ARBA00022741"/>
    </source>
</evidence>
<dbReference type="Proteomes" id="UP000177905">
    <property type="component" value="Unassembled WGS sequence"/>
</dbReference>
<dbReference type="Gene3D" id="2.40.10.170">
    <property type="match status" value="1"/>
</dbReference>
<dbReference type="Pfam" id="PF02559">
    <property type="entry name" value="CarD_TRCF_RID"/>
    <property type="match status" value="1"/>
</dbReference>
<dbReference type="NCBIfam" id="TIGR00580">
    <property type="entry name" value="mfd"/>
    <property type="match status" value="1"/>
</dbReference>
<dbReference type="PANTHER" id="PTHR47964">
    <property type="entry name" value="ATP-DEPENDENT DNA HELICASE HOMOLOG RECG, CHLOROPLASTIC"/>
    <property type="match status" value="1"/>
</dbReference>
<dbReference type="InterPro" id="IPR011545">
    <property type="entry name" value="DEAD/DEAH_box_helicase_dom"/>
</dbReference>
<feature type="domain" description="Helicase C-terminal" evidence="11">
    <location>
        <begin position="692"/>
        <end position="848"/>
    </location>
</feature>
<keyword evidence="2 9" id="KW-0547">Nucleotide-binding</keyword>
<evidence type="ECO:0000313" key="12">
    <source>
        <dbReference type="EMBL" id="OGC13382.1"/>
    </source>
</evidence>
<dbReference type="Pfam" id="PF00271">
    <property type="entry name" value="Helicase_C"/>
    <property type="match status" value="1"/>
</dbReference>
<evidence type="ECO:0000256" key="8">
    <source>
        <dbReference type="ARBA" id="ARBA00023204"/>
    </source>
</evidence>
<organism evidence="12 13">
    <name type="scientific">candidate division WOR-1 bacterium RIFOXYB2_FULL_36_35</name>
    <dbReference type="NCBI Taxonomy" id="1802578"/>
    <lineage>
        <taxon>Bacteria</taxon>
        <taxon>Bacillati</taxon>
        <taxon>Saganbacteria</taxon>
    </lineage>
</organism>
<evidence type="ECO:0000256" key="3">
    <source>
        <dbReference type="ARBA" id="ARBA00022763"/>
    </source>
</evidence>
<keyword evidence="8 9" id="KW-0234">DNA repair</keyword>
<dbReference type="SUPFAM" id="SSF143517">
    <property type="entry name" value="TRCF domain-like"/>
    <property type="match status" value="1"/>
</dbReference>
<dbReference type="HAMAP" id="MF_00969">
    <property type="entry name" value="TRCF"/>
    <property type="match status" value="1"/>
</dbReference>
<dbReference type="InterPro" id="IPR037235">
    <property type="entry name" value="TRCF-like_C_D7"/>
</dbReference>
<keyword evidence="4 9" id="KW-0378">Hydrolase</keyword>
<feature type="domain" description="Helicase ATP-binding" evidence="10">
    <location>
        <begin position="510"/>
        <end position="671"/>
    </location>
</feature>
<dbReference type="SMART" id="SM00487">
    <property type="entry name" value="DEXDc"/>
    <property type="match status" value="1"/>
</dbReference>
<evidence type="ECO:0000256" key="9">
    <source>
        <dbReference type="HAMAP-Rule" id="MF_00969"/>
    </source>
</evidence>
<comment type="subcellular location">
    <subcellularLocation>
        <location evidence="9">Cytoplasm</location>
    </subcellularLocation>
</comment>
<keyword evidence="3 9" id="KW-0227">DNA damage</keyword>
<dbReference type="InterPro" id="IPR047112">
    <property type="entry name" value="RecG/Mfd"/>
</dbReference>
<dbReference type="SUPFAM" id="SSF141259">
    <property type="entry name" value="CarD-like"/>
    <property type="match status" value="1"/>
</dbReference>
<dbReference type="InterPro" id="IPR014001">
    <property type="entry name" value="Helicase_ATP-bd"/>
</dbReference>
<keyword evidence="5" id="KW-0347">Helicase</keyword>
<dbReference type="Pfam" id="PF00270">
    <property type="entry name" value="DEAD"/>
    <property type="match status" value="1"/>
</dbReference>
<dbReference type="GO" id="GO:0003678">
    <property type="term" value="F:DNA helicase activity"/>
    <property type="evidence" value="ECO:0007669"/>
    <property type="project" value="TreeGrafter"/>
</dbReference>